<organism evidence="1">
    <name type="scientific">Arundo donax</name>
    <name type="common">Giant reed</name>
    <name type="synonym">Donax arundinaceus</name>
    <dbReference type="NCBI Taxonomy" id="35708"/>
    <lineage>
        <taxon>Eukaryota</taxon>
        <taxon>Viridiplantae</taxon>
        <taxon>Streptophyta</taxon>
        <taxon>Embryophyta</taxon>
        <taxon>Tracheophyta</taxon>
        <taxon>Spermatophyta</taxon>
        <taxon>Magnoliopsida</taxon>
        <taxon>Liliopsida</taxon>
        <taxon>Poales</taxon>
        <taxon>Poaceae</taxon>
        <taxon>PACMAD clade</taxon>
        <taxon>Arundinoideae</taxon>
        <taxon>Arundineae</taxon>
        <taxon>Arundo</taxon>
    </lineage>
</organism>
<dbReference type="AlphaFoldDB" id="A0A0A9A999"/>
<proteinExistence type="predicted"/>
<sequence>MKYLTTLEDLRLQDTAEELIEKLREKSESNECNEELRKISHIKKVVVKLTEKNIWERIR</sequence>
<dbReference type="EMBL" id="GBRH01252325">
    <property type="protein sequence ID" value="JAD45570.1"/>
    <property type="molecule type" value="Transcribed_RNA"/>
</dbReference>
<accession>A0A0A9A999</accession>
<name>A0A0A9A999_ARUDO</name>
<reference evidence="1" key="2">
    <citation type="journal article" date="2015" name="Data Brief">
        <title>Shoot transcriptome of the giant reed, Arundo donax.</title>
        <authorList>
            <person name="Barrero R.A."/>
            <person name="Guerrero F.D."/>
            <person name="Moolhuijzen P."/>
            <person name="Goolsby J.A."/>
            <person name="Tidwell J."/>
            <person name="Bellgard S.E."/>
            <person name="Bellgard M.I."/>
        </authorList>
    </citation>
    <scope>NUCLEOTIDE SEQUENCE</scope>
    <source>
        <tissue evidence="1">Shoot tissue taken approximately 20 cm above the soil surface</tissue>
    </source>
</reference>
<reference evidence="1" key="1">
    <citation type="submission" date="2014-09" db="EMBL/GenBank/DDBJ databases">
        <authorList>
            <person name="Magalhaes I.L.F."/>
            <person name="Oliveira U."/>
            <person name="Santos F.R."/>
            <person name="Vidigal T.H.D.A."/>
            <person name="Brescovit A.D."/>
            <person name="Santos A.J."/>
        </authorList>
    </citation>
    <scope>NUCLEOTIDE SEQUENCE</scope>
    <source>
        <tissue evidence="1">Shoot tissue taken approximately 20 cm above the soil surface</tissue>
    </source>
</reference>
<protein>
    <submittedName>
        <fullName evidence="1">Uncharacterized protein</fullName>
    </submittedName>
</protein>
<evidence type="ECO:0000313" key="1">
    <source>
        <dbReference type="EMBL" id="JAD45570.1"/>
    </source>
</evidence>